<dbReference type="GeneID" id="59148628"/>
<organism evidence="1 2">
    <name type="scientific">Infirmifilum lucidum</name>
    <dbReference type="NCBI Taxonomy" id="2776706"/>
    <lineage>
        <taxon>Archaea</taxon>
        <taxon>Thermoproteota</taxon>
        <taxon>Thermoprotei</taxon>
        <taxon>Thermofilales</taxon>
        <taxon>Thermofilaceae</taxon>
        <taxon>Infirmifilum</taxon>
    </lineage>
</organism>
<dbReference type="AlphaFoldDB" id="A0A7L9FHF5"/>
<sequence length="214" mass="24397">MSSSLKKKMLELLERDVEFRYAVAGYLGVLEVLKRLDSLGEGQAKIWENLNKLWENTNKLWEEVKALREDQKKLWEEQGKLRDDIGRLDRHLAALGARWGIMIEGAFREGLKGLLSREFGASVEKWEYIDREGYVYGREAPVEVGIVVSGGKVIVVEISAHVKASDVPIFKRKAELYEKVTGRKVSKLVFVTPFIDDYAKQLCLAYGIEVYTAV</sequence>
<gene>
    <name evidence="1" type="ORF">IG193_01990</name>
</gene>
<dbReference type="PANTHER" id="PTHR34314:SF6">
    <property type="entry name" value="DUF3782 DOMAIN-CONTAINING PROTEIN"/>
    <property type="match status" value="1"/>
</dbReference>
<dbReference type="PANTHER" id="PTHR34314">
    <property type="entry name" value="CRENARCHAEAL PROTEIN, PUTATIVE-RELATED"/>
    <property type="match status" value="1"/>
</dbReference>
<dbReference type="Pfam" id="PF07788">
    <property type="entry name" value="PDDEXK_10"/>
    <property type="match status" value="1"/>
</dbReference>
<dbReference type="Proteomes" id="UP000594121">
    <property type="component" value="Chromosome"/>
</dbReference>
<dbReference type="EMBL" id="CP062310">
    <property type="protein sequence ID" value="QOJ79258.1"/>
    <property type="molecule type" value="Genomic_DNA"/>
</dbReference>
<name>A0A7L9FHF5_9CREN</name>
<dbReference type="InParanoid" id="A0A7L9FHF5"/>
<evidence type="ECO:0000313" key="2">
    <source>
        <dbReference type="Proteomes" id="UP000594121"/>
    </source>
</evidence>
<reference evidence="1 2" key="1">
    <citation type="submission" date="2020-10" db="EMBL/GenBank/DDBJ databases">
        <title>Thermofilum lucidum 3507LT sp. nov. a novel member of Thermofilaceae family isolated from Chile hot spring, and proposal of description order Thermofilales.</title>
        <authorList>
            <person name="Zayulina K.S."/>
            <person name="Elcheninov A.G."/>
            <person name="Toshchakov S.V."/>
            <person name="Kublanov I.V."/>
        </authorList>
    </citation>
    <scope>NUCLEOTIDE SEQUENCE [LARGE SCALE GENOMIC DNA]</scope>
    <source>
        <strain evidence="1 2">3507LT</strain>
    </source>
</reference>
<accession>A0A7L9FHF5</accession>
<dbReference type="InterPro" id="IPR012431">
    <property type="entry name" value="PDDEXK_10"/>
</dbReference>
<dbReference type="RefSeq" id="WP_192819230.1">
    <property type="nucleotide sequence ID" value="NZ_CP062310.1"/>
</dbReference>
<dbReference type="InterPro" id="IPR011335">
    <property type="entry name" value="Restrct_endonuc-II-like"/>
</dbReference>
<dbReference type="KEGG" id="thel:IG193_01990"/>
<keyword evidence="2" id="KW-1185">Reference proteome</keyword>
<dbReference type="SUPFAM" id="SSF52980">
    <property type="entry name" value="Restriction endonuclease-like"/>
    <property type="match status" value="1"/>
</dbReference>
<proteinExistence type="predicted"/>
<protein>
    <submittedName>
        <fullName evidence="1">DUF3782 domain-containing protein</fullName>
    </submittedName>
</protein>
<evidence type="ECO:0000313" key="1">
    <source>
        <dbReference type="EMBL" id="QOJ79258.1"/>
    </source>
</evidence>
<dbReference type="Pfam" id="PF12644">
    <property type="entry name" value="DUF3782"/>
    <property type="match status" value="1"/>
</dbReference>
<dbReference type="InterPro" id="IPR024271">
    <property type="entry name" value="DUF3782"/>
</dbReference>